<reference evidence="1 2" key="1">
    <citation type="submission" date="2010-12" db="EMBL/GenBank/DDBJ databases">
        <authorList>
            <person name="Muzny D."/>
            <person name="Qin X."/>
            <person name="Deng J."/>
            <person name="Jiang H."/>
            <person name="Liu Y."/>
            <person name="Qu J."/>
            <person name="Song X.-Z."/>
            <person name="Zhang L."/>
            <person name="Thornton R."/>
            <person name="Coyle M."/>
            <person name="Francisco L."/>
            <person name="Jackson L."/>
            <person name="Javaid M."/>
            <person name="Korchina V."/>
            <person name="Kovar C."/>
            <person name="Mata R."/>
            <person name="Mathew T."/>
            <person name="Ngo R."/>
            <person name="Nguyen L."/>
            <person name="Nguyen N."/>
            <person name="Okwuonu G."/>
            <person name="Ongeri F."/>
            <person name="Pham C."/>
            <person name="Simmons D."/>
            <person name="Wilczek-Boney K."/>
            <person name="Hale W."/>
            <person name="Jakkamsetti A."/>
            <person name="Pham P."/>
            <person name="Ruth R."/>
            <person name="San Lucas F."/>
            <person name="Warren J."/>
            <person name="Zhang J."/>
            <person name="Zhao Z."/>
            <person name="Zhou C."/>
            <person name="Zhu D."/>
            <person name="Lee S."/>
            <person name="Bess C."/>
            <person name="Blankenburg K."/>
            <person name="Forbes L."/>
            <person name="Fu Q."/>
            <person name="Gubbala S."/>
            <person name="Hirani K."/>
            <person name="Jayaseelan J.C."/>
            <person name="Lara F."/>
            <person name="Munidasa M."/>
            <person name="Palculict T."/>
            <person name="Patil S."/>
            <person name="Pu L.-L."/>
            <person name="Saada N."/>
            <person name="Tang L."/>
            <person name="Weissenberger G."/>
            <person name="Zhu Y."/>
            <person name="Hemphill L."/>
            <person name="Shang Y."/>
            <person name="Youmans B."/>
            <person name="Ayvaz T."/>
            <person name="Ross M."/>
            <person name="Santibanez J."/>
            <person name="Aqrawi P."/>
            <person name="Gross S."/>
            <person name="Joshi V."/>
            <person name="Fowler G."/>
            <person name="Nazareth L."/>
            <person name="Reid J."/>
            <person name="Worley K."/>
            <person name="Petrosino J."/>
            <person name="Highlander S."/>
            <person name="Gibbs R."/>
        </authorList>
    </citation>
    <scope>NUCLEOTIDE SEQUENCE [LARGE SCALE GENOMIC DNA]</scope>
    <source>
        <strain evidence="1 2">ATCC 23263</strain>
    </source>
</reference>
<organism evidence="1 2">
    <name type="scientific">Pseudoramibacter alactolyticus ATCC 23263</name>
    <dbReference type="NCBI Taxonomy" id="887929"/>
    <lineage>
        <taxon>Bacteria</taxon>
        <taxon>Bacillati</taxon>
        <taxon>Bacillota</taxon>
        <taxon>Clostridia</taxon>
        <taxon>Eubacteriales</taxon>
        <taxon>Eubacteriaceae</taxon>
        <taxon>Pseudoramibacter</taxon>
    </lineage>
</organism>
<comment type="caution">
    <text evidence="1">The sequence shown here is derived from an EMBL/GenBank/DDBJ whole genome shotgun (WGS) entry which is preliminary data.</text>
</comment>
<dbReference type="eggNOG" id="COG0711">
    <property type="taxonomic scope" value="Bacteria"/>
</dbReference>
<evidence type="ECO:0008006" key="3">
    <source>
        <dbReference type="Google" id="ProtNLM"/>
    </source>
</evidence>
<sequence length="148" mass="16846">MKVTDLLKELEELIERGNAVPFSSKAMISPDEALEIIGEIKEELPRELSESREIVAEKKQILFEAQASADRIKNSAEKQMKAMVDTDEVTKAAQTQAEIIVENAQTQAKEIRVGTQRYADKILHELQTQLKALNDQIEDNRREIKELK</sequence>
<name>E6MJA3_9FIRM</name>
<dbReference type="Proteomes" id="UP000004754">
    <property type="component" value="Unassembled WGS sequence"/>
</dbReference>
<evidence type="ECO:0000313" key="2">
    <source>
        <dbReference type="Proteomes" id="UP000004754"/>
    </source>
</evidence>
<dbReference type="AlphaFoldDB" id="E6MJA3"/>
<accession>E6MJA3</accession>
<keyword evidence="2" id="KW-1185">Reference proteome</keyword>
<dbReference type="STRING" id="887929.HMP0721_2088"/>
<evidence type="ECO:0000313" key="1">
    <source>
        <dbReference type="EMBL" id="EFV00923.1"/>
    </source>
</evidence>
<dbReference type="HOGENOM" id="CLU_078484_3_0_9"/>
<protein>
    <recommendedName>
        <fullName evidence="3">ATPase</fullName>
    </recommendedName>
</protein>
<gene>
    <name evidence="1" type="ORF">HMP0721_2088</name>
</gene>
<dbReference type="RefSeq" id="WP_006599510.1">
    <property type="nucleotide sequence ID" value="NZ_GL622359.1"/>
</dbReference>
<dbReference type="OrthoDB" id="1690557at2"/>
<proteinExistence type="predicted"/>
<dbReference type="EMBL" id="AEQN01000026">
    <property type="protein sequence ID" value="EFV00923.1"/>
    <property type="molecule type" value="Genomic_DNA"/>
</dbReference>